<dbReference type="HOGENOM" id="CLU_2160045_0_0_1"/>
<sequence length="111" mass="12903">MPSNIRLPQYQSHGACTDYIHPSSRRHWSQRARSNQFQPSLGSLAVQYDPSIRLIIDGWRVFSWQVGSADTETFPSWLIVFGILVYERDVTLIAHYPAAKCLKEYDSFIRR</sequence>
<dbReference type="EMBL" id="KN837914">
    <property type="protein sequence ID" value="KIJ22841.1"/>
    <property type="molecule type" value="Genomic_DNA"/>
</dbReference>
<dbReference type="AlphaFoldDB" id="A0A0C9UBD5"/>
<accession>A0A0C9UBD5</accession>
<name>A0A0C9UBD5_SPHS4</name>
<gene>
    <name evidence="1" type="ORF">M422DRAFT_276675</name>
</gene>
<evidence type="ECO:0000313" key="2">
    <source>
        <dbReference type="Proteomes" id="UP000054279"/>
    </source>
</evidence>
<proteinExistence type="predicted"/>
<protein>
    <submittedName>
        <fullName evidence="1">Uncharacterized protein</fullName>
    </submittedName>
</protein>
<dbReference type="Proteomes" id="UP000054279">
    <property type="component" value="Unassembled WGS sequence"/>
</dbReference>
<organism evidence="1 2">
    <name type="scientific">Sphaerobolus stellatus (strain SS14)</name>
    <dbReference type="NCBI Taxonomy" id="990650"/>
    <lineage>
        <taxon>Eukaryota</taxon>
        <taxon>Fungi</taxon>
        <taxon>Dikarya</taxon>
        <taxon>Basidiomycota</taxon>
        <taxon>Agaricomycotina</taxon>
        <taxon>Agaricomycetes</taxon>
        <taxon>Phallomycetidae</taxon>
        <taxon>Geastrales</taxon>
        <taxon>Sphaerobolaceae</taxon>
        <taxon>Sphaerobolus</taxon>
    </lineage>
</organism>
<reference evidence="1 2" key="1">
    <citation type="submission" date="2014-06" db="EMBL/GenBank/DDBJ databases">
        <title>Evolutionary Origins and Diversification of the Mycorrhizal Mutualists.</title>
        <authorList>
            <consortium name="DOE Joint Genome Institute"/>
            <consortium name="Mycorrhizal Genomics Consortium"/>
            <person name="Kohler A."/>
            <person name="Kuo A."/>
            <person name="Nagy L.G."/>
            <person name="Floudas D."/>
            <person name="Copeland A."/>
            <person name="Barry K.W."/>
            <person name="Cichocki N."/>
            <person name="Veneault-Fourrey C."/>
            <person name="LaButti K."/>
            <person name="Lindquist E.A."/>
            <person name="Lipzen A."/>
            <person name="Lundell T."/>
            <person name="Morin E."/>
            <person name="Murat C."/>
            <person name="Riley R."/>
            <person name="Ohm R."/>
            <person name="Sun H."/>
            <person name="Tunlid A."/>
            <person name="Henrissat B."/>
            <person name="Grigoriev I.V."/>
            <person name="Hibbett D.S."/>
            <person name="Martin F."/>
        </authorList>
    </citation>
    <scope>NUCLEOTIDE SEQUENCE [LARGE SCALE GENOMIC DNA]</scope>
    <source>
        <strain evidence="1 2">SS14</strain>
    </source>
</reference>
<keyword evidence="2" id="KW-1185">Reference proteome</keyword>
<evidence type="ECO:0000313" key="1">
    <source>
        <dbReference type="EMBL" id="KIJ22841.1"/>
    </source>
</evidence>